<accession>A0AAD9LXD5</accession>
<evidence type="ECO:0000313" key="3">
    <source>
        <dbReference type="Proteomes" id="UP001232148"/>
    </source>
</evidence>
<gene>
    <name evidence="2" type="ORF">LX32DRAFT_92588</name>
</gene>
<sequence length="117" mass="13324">MGLRPSEFESVHVTDCSHCQVTRKRLLGENTMDSGYQGSRIITRSAPSQSIASQRIDPAKLSLLLTKRFGQKAYRVEMRHNRFSIFARGSLSQINAHTDQSVKTRCPRDSTDQTYYN</sequence>
<feature type="region of interest" description="Disordered" evidence="1">
    <location>
        <begin position="96"/>
        <end position="117"/>
    </location>
</feature>
<name>A0AAD9LXD5_9PEZI</name>
<dbReference type="Proteomes" id="UP001232148">
    <property type="component" value="Unassembled WGS sequence"/>
</dbReference>
<dbReference type="EMBL" id="MU842958">
    <property type="protein sequence ID" value="KAK2024644.1"/>
    <property type="molecule type" value="Genomic_DNA"/>
</dbReference>
<evidence type="ECO:0000256" key="1">
    <source>
        <dbReference type="SAM" id="MobiDB-lite"/>
    </source>
</evidence>
<evidence type="ECO:0000313" key="2">
    <source>
        <dbReference type="EMBL" id="KAK2024644.1"/>
    </source>
</evidence>
<comment type="caution">
    <text evidence="2">The sequence shown here is derived from an EMBL/GenBank/DDBJ whole genome shotgun (WGS) entry which is preliminary data.</text>
</comment>
<feature type="compositionally biased region" description="Basic and acidic residues" evidence="1">
    <location>
        <begin position="100"/>
        <end position="111"/>
    </location>
</feature>
<protein>
    <submittedName>
        <fullName evidence="2">Uncharacterized protein</fullName>
    </submittedName>
</protein>
<proteinExistence type="predicted"/>
<dbReference type="AlphaFoldDB" id="A0AAD9LXD5"/>
<organism evidence="2 3">
    <name type="scientific">Colletotrichum zoysiae</name>
    <dbReference type="NCBI Taxonomy" id="1216348"/>
    <lineage>
        <taxon>Eukaryota</taxon>
        <taxon>Fungi</taxon>
        <taxon>Dikarya</taxon>
        <taxon>Ascomycota</taxon>
        <taxon>Pezizomycotina</taxon>
        <taxon>Sordariomycetes</taxon>
        <taxon>Hypocreomycetidae</taxon>
        <taxon>Glomerellales</taxon>
        <taxon>Glomerellaceae</taxon>
        <taxon>Colletotrichum</taxon>
        <taxon>Colletotrichum graminicola species complex</taxon>
    </lineage>
</organism>
<reference evidence="2" key="1">
    <citation type="submission" date="2021-06" db="EMBL/GenBank/DDBJ databases">
        <title>Comparative genomics, transcriptomics and evolutionary studies reveal genomic signatures of adaptation to plant cell wall in hemibiotrophic fungi.</title>
        <authorList>
            <consortium name="DOE Joint Genome Institute"/>
            <person name="Baroncelli R."/>
            <person name="Diaz J.F."/>
            <person name="Benocci T."/>
            <person name="Peng M."/>
            <person name="Battaglia E."/>
            <person name="Haridas S."/>
            <person name="Andreopoulos W."/>
            <person name="Labutti K."/>
            <person name="Pangilinan J."/>
            <person name="Floch G.L."/>
            <person name="Makela M.R."/>
            <person name="Henrissat B."/>
            <person name="Grigoriev I.V."/>
            <person name="Crouch J.A."/>
            <person name="De Vries R.P."/>
            <person name="Sukno S.A."/>
            <person name="Thon M.R."/>
        </authorList>
    </citation>
    <scope>NUCLEOTIDE SEQUENCE</scope>
    <source>
        <strain evidence="2">MAFF235873</strain>
    </source>
</reference>
<keyword evidence="3" id="KW-1185">Reference proteome</keyword>